<dbReference type="EMBL" id="CP144752">
    <property type="protein sequence ID" value="WVZ91193.1"/>
    <property type="molecule type" value="Genomic_DNA"/>
</dbReference>
<accession>A0AAQ3UH03</accession>
<feature type="compositionally biased region" description="Low complexity" evidence="3">
    <location>
        <begin position="104"/>
        <end position="119"/>
    </location>
</feature>
<evidence type="ECO:0000256" key="1">
    <source>
        <dbReference type="ARBA" id="ARBA00022741"/>
    </source>
</evidence>
<reference evidence="4 5" key="1">
    <citation type="submission" date="2024-02" db="EMBL/GenBank/DDBJ databases">
        <title>High-quality chromosome-scale genome assembly of Pensacola bahiagrass (Paspalum notatum Flugge var. saurae).</title>
        <authorList>
            <person name="Vega J.M."/>
            <person name="Podio M."/>
            <person name="Orjuela J."/>
            <person name="Siena L.A."/>
            <person name="Pessino S.C."/>
            <person name="Combes M.C."/>
            <person name="Mariac C."/>
            <person name="Albertini E."/>
            <person name="Pupilli F."/>
            <person name="Ortiz J.P.A."/>
            <person name="Leblanc O."/>
        </authorList>
    </citation>
    <scope>NUCLEOTIDE SEQUENCE [LARGE SCALE GENOMIC DNA]</scope>
    <source>
        <strain evidence="4">R1</strain>
        <tissue evidence="4">Leaf</tissue>
    </source>
</reference>
<evidence type="ECO:0000256" key="2">
    <source>
        <dbReference type="ARBA" id="ARBA00022840"/>
    </source>
</evidence>
<evidence type="ECO:0000313" key="5">
    <source>
        <dbReference type="Proteomes" id="UP001341281"/>
    </source>
</evidence>
<organism evidence="4 5">
    <name type="scientific">Paspalum notatum var. saurae</name>
    <dbReference type="NCBI Taxonomy" id="547442"/>
    <lineage>
        <taxon>Eukaryota</taxon>
        <taxon>Viridiplantae</taxon>
        <taxon>Streptophyta</taxon>
        <taxon>Embryophyta</taxon>
        <taxon>Tracheophyta</taxon>
        <taxon>Spermatophyta</taxon>
        <taxon>Magnoliopsida</taxon>
        <taxon>Liliopsida</taxon>
        <taxon>Poales</taxon>
        <taxon>Poaceae</taxon>
        <taxon>PACMAD clade</taxon>
        <taxon>Panicoideae</taxon>
        <taxon>Andropogonodae</taxon>
        <taxon>Paspaleae</taxon>
        <taxon>Paspalinae</taxon>
        <taxon>Paspalum</taxon>
    </lineage>
</organism>
<protein>
    <recommendedName>
        <fullName evidence="6">Legume lectin domain-containing protein</fullName>
    </recommendedName>
</protein>
<gene>
    <name evidence="4" type="ORF">U9M48_037397</name>
</gene>
<evidence type="ECO:0000313" key="4">
    <source>
        <dbReference type="EMBL" id="WVZ91193.1"/>
    </source>
</evidence>
<dbReference type="PANTHER" id="PTHR27007">
    <property type="match status" value="1"/>
</dbReference>
<feature type="region of interest" description="Disordered" evidence="3">
    <location>
        <begin position="104"/>
        <end position="139"/>
    </location>
</feature>
<sequence length="139" mass="15120">MVACSGEEDDMIHIVQWVWECYGRGAILDAVDARLKREFVVQEMETVMVVGLWCAHPDRSLRPSMRQAAGVLRSEAPLPSLSARMPVATYLTPPVAFCYTTSTVTGGSASSSTGTTQSSIPARQRHPSTIVEMTSDQCV</sequence>
<dbReference type="InterPro" id="IPR050528">
    <property type="entry name" value="L-type_Lectin-RKs"/>
</dbReference>
<dbReference type="Proteomes" id="UP001341281">
    <property type="component" value="Chromosome 08"/>
</dbReference>
<dbReference type="AlphaFoldDB" id="A0AAQ3UH03"/>
<dbReference type="Gene3D" id="1.10.510.10">
    <property type="entry name" value="Transferase(Phosphotransferase) domain 1"/>
    <property type="match status" value="1"/>
</dbReference>
<keyword evidence="5" id="KW-1185">Reference proteome</keyword>
<keyword evidence="1" id="KW-0547">Nucleotide-binding</keyword>
<evidence type="ECO:0008006" key="6">
    <source>
        <dbReference type="Google" id="ProtNLM"/>
    </source>
</evidence>
<keyword evidence="2" id="KW-0067">ATP-binding</keyword>
<evidence type="ECO:0000256" key="3">
    <source>
        <dbReference type="SAM" id="MobiDB-lite"/>
    </source>
</evidence>
<name>A0AAQ3UH03_PASNO</name>
<dbReference type="GO" id="GO:0005524">
    <property type="term" value="F:ATP binding"/>
    <property type="evidence" value="ECO:0007669"/>
    <property type="project" value="UniProtKB-KW"/>
</dbReference>
<proteinExistence type="predicted"/>